<evidence type="ECO:0000313" key="1">
    <source>
        <dbReference type="EMBL" id="AFT99581.1"/>
    </source>
</evidence>
<dbReference type="RefSeq" id="WP_014982437.1">
    <property type="nucleotide sequence ID" value="NC_018681.1"/>
</dbReference>
<dbReference type="EMBL" id="CP003876">
    <property type="protein sequence ID" value="AFT99581.1"/>
    <property type="molecule type" value="Genomic_DNA"/>
</dbReference>
<keyword evidence="2" id="KW-1185">Reference proteome</keyword>
<dbReference type="HOGENOM" id="CLU_156547_0_0_11"/>
<dbReference type="eggNOG" id="ENOG50331ZU">
    <property type="taxonomic scope" value="Bacteria"/>
</dbReference>
<dbReference type="KEGG" id="nbr:O3I_008095"/>
<name>K0EPZ8_NOCB7</name>
<dbReference type="STRING" id="1133849.O3I_008095"/>
<reference evidence="1 2" key="1">
    <citation type="journal article" date="2012" name="J. Bacteriol.">
        <title>Complete genome sequence of Nocardia brasiliensis HUJEG-1.</title>
        <authorList>
            <person name="Vera-Cabrera L."/>
            <person name="Ortiz-Lopez R."/>
            <person name="Elizondo-Gonzalez R."/>
            <person name="Perez-Maya A.A."/>
            <person name="Ocampo-Candiani J."/>
        </authorList>
    </citation>
    <scope>NUCLEOTIDE SEQUENCE [LARGE SCALE GENOMIC DNA]</scope>
    <source>
        <strain evidence="2">ATCC 700358</strain>
    </source>
</reference>
<dbReference type="AlphaFoldDB" id="K0EPZ8"/>
<evidence type="ECO:0000313" key="2">
    <source>
        <dbReference type="Proteomes" id="UP000006304"/>
    </source>
</evidence>
<proteinExistence type="predicted"/>
<dbReference type="Proteomes" id="UP000006304">
    <property type="component" value="Chromosome"/>
</dbReference>
<protein>
    <submittedName>
        <fullName evidence="1">Arsenate reductase</fullName>
    </submittedName>
</protein>
<gene>
    <name evidence="1" type="ORF">O3I_008095</name>
</gene>
<accession>K0EPZ8</accession>
<organism evidence="1 2">
    <name type="scientific">Nocardia brasiliensis (strain ATCC 700358 / HUJEG-1)</name>
    <dbReference type="NCBI Taxonomy" id="1133849"/>
    <lineage>
        <taxon>Bacteria</taxon>
        <taxon>Bacillati</taxon>
        <taxon>Actinomycetota</taxon>
        <taxon>Actinomycetes</taxon>
        <taxon>Mycobacteriales</taxon>
        <taxon>Nocardiaceae</taxon>
        <taxon>Nocardia</taxon>
    </lineage>
</organism>
<sequence length="125" mass="13293">MTAQPVERGDGPVELRWAPVQGCTLPTAAQPVREAEFGALFAAAVRTVQRPSPNVLRLAVAATAEQTARDLAARESGCCSFFTFEFTPRDPHTLWMNIEVPAARVAVLDGLAAQAIEASGSDTAR</sequence>